<gene>
    <name evidence="1" type="ORF">A9306_03620</name>
</gene>
<protein>
    <submittedName>
        <fullName evidence="1">Uncharacterized protein</fullName>
    </submittedName>
</protein>
<organism evidence="1 2">
    <name type="scientific">Faucicola atlantae</name>
    <dbReference type="NCBI Taxonomy" id="34059"/>
    <lineage>
        <taxon>Bacteria</taxon>
        <taxon>Pseudomonadati</taxon>
        <taxon>Pseudomonadota</taxon>
        <taxon>Gammaproteobacteria</taxon>
        <taxon>Moraxellales</taxon>
        <taxon>Moraxellaceae</taxon>
        <taxon>Faucicola</taxon>
    </lineage>
</organism>
<dbReference type="AlphaFoldDB" id="A0A1B8QKU8"/>
<dbReference type="Proteomes" id="UP000092616">
    <property type="component" value="Unassembled WGS sequence"/>
</dbReference>
<proteinExistence type="predicted"/>
<accession>A0A1B8QKU8</accession>
<comment type="caution">
    <text evidence="1">The sequence shown here is derived from an EMBL/GenBank/DDBJ whole genome shotgun (WGS) entry which is preliminary data.</text>
</comment>
<reference evidence="1 2" key="1">
    <citation type="submission" date="2016-06" db="EMBL/GenBank/DDBJ databases">
        <title>Draft genome of Moraxella atlantae CCUG 59586.</title>
        <authorList>
            <person name="Salva-Serra F."/>
            <person name="Engstrom-Jakobsson H."/>
            <person name="Thorell K."/>
            <person name="Gonzales-Siles L."/>
            <person name="Karlsson R."/>
            <person name="Boulund F."/>
            <person name="Engstrand L."/>
            <person name="Kristiansson E."/>
            <person name="Moore E."/>
        </authorList>
    </citation>
    <scope>NUCLEOTIDE SEQUENCE [LARGE SCALE GENOMIC DNA]</scope>
    <source>
        <strain evidence="1 2">CCUG 59586</strain>
    </source>
</reference>
<name>A0A1B8QKU8_9GAMM</name>
<dbReference type="SUPFAM" id="SSF46689">
    <property type="entry name" value="Homeodomain-like"/>
    <property type="match status" value="1"/>
</dbReference>
<keyword evidence="2" id="KW-1185">Reference proteome</keyword>
<sequence length="114" mass="13213">MNKLNATHSLEDHDFGELAKTESKARARTRLYILHQYRIGKQSFEIAENLSINIETVRRTRRRRRYQAFGLDSLYDKPRSGRNSKLAPEHIEAFKQLIVDTQAKRGGGRLTGQD</sequence>
<dbReference type="RefSeq" id="WP_067334435.1">
    <property type="nucleotide sequence ID" value="NZ_LZNA01000007.1"/>
</dbReference>
<dbReference type="EMBL" id="LZNA01000007">
    <property type="protein sequence ID" value="OBX84237.1"/>
    <property type="molecule type" value="Genomic_DNA"/>
</dbReference>
<evidence type="ECO:0000313" key="2">
    <source>
        <dbReference type="Proteomes" id="UP000092616"/>
    </source>
</evidence>
<dbReference type="InterPro" id="IPR009057">
    <property type="entry name" value="Homeodomain-like_sf"/>
</dbReference>
<evidence type="ECO:0000313" key="1">
    <source>
        <dbReference type="EMBL" id="OBX84237.1"/>
    </source>
</evidence>